<dbReference type="Proteomes" id="UP000799537">
    <property type="component" value="Unassembled WGS sequence"/>
</dbReference>
<name>A0A6A6BUB0_ZASCE</name>
<protein>
    <submittedName>
        <fullName evidence="1">Uncharacterized protein</fullName>
    </submittedName>
</protein>
<dbReference type="OrthoDB" id="3760882at2759"/>
<feature type="non-terminal residue" evidence="1">
    <location>
        <position position="1"/>
    </location>
</feature>
<sequence>LEMLFQLFVTFWTDCPSDGDLDATAIARFSGVLGIRPSEHAFRTGYDYTPYLSALIWVGRLVLLEYAMPLRGYSSLPVPWPSREAYPDISGRLCTQIRPKYLQRGSLSPLGYLIERLQHGRAIAKREGPRTNISWSPDGQTLSIGQADITIPQFRLALHGVITRVQQQLEDLLLGWWPDVQLQDIHDDMSNRRPGYSFVSEPMNNLQSSFRVLSRRAFSTQ</sequence>
<organism evidence="1 2">
    <name type="scientific">Zasmidium cellare ATCC 36951</name>
    <dbReference type="NCBI Taxonomy" id="1080233"/>
    <lineage>
        <taxon>Eukaryota</taxon>
        <taxon>Fungi</taxon>
        <taxon>Dikarya</taxon>
        <taxon>Ascomycota</taxon>
        <taxon>Pezizomycotina</taxon>
        <taxon>Dothideomycetes</taxon>
        <taxon>Dothideomycetidae</taxon>
        <taxon>Mycosphaerellales</taxon>
        <taxon>Mycosphaerellaceae</taxon>
        <taxon>Zasmidium</taxon>
    </lineage>
</organism>
<feature type="non-terminal residue" evidence="1">
    <location>
        <position position="221"/>
    </location>
</feature>
<dbReference type="EMBL" id="ML993683">
    <property type="protein sequence ID" value="KAF2158351.1"/>
    <property type="molecule type" value="Genomic_DNA"/>
</dbReference>
<dbReference type="AlphaFoldDB" id="A0A6A6BUB0"/>
<evidence type="ECO:0000313" key="2">
    <source>
        <dbReference type="Proteomes" id="UP000799537"/>
    </source>
</evidence>
<accession>A0A6A6BUB0</accession>
<dbReference type="GeneID" id="54563587"/>
<keyword evidence="2" id="KW-1185">Reference proteome</keyword>
<proteinExistence type="predicted"/>
<dbReference type="RefSeq" id="XP_033659240.1">
    <property type="nucleotide sequence ID" value="XM_033810315.1"/>
</dbReference>
<gene>
    <name evidence="1" type="ORF">M409DRAFT_34156</name>
</gene>
<reference evidence="1" key="1">
    <citation type="journal article" date="2020" name="Stud. Mycol.">
        <title>101 Dothideomycetes genomes: a test case for predicting lifestyles and emergence of pathogens.</title>
        <authorList>
            <person name="Haridas S."/>
            <person name="Albert R."/>
            <person name="Binder M."/>
            <person name="Bloem J."/>
            <person name="Labutti K."/>
            <person name="Salamov A."/>
            <person name="Andreopoulos B."/>
            <person name="Baker S."/>
            <person name="Barry K."/>
            <person name="Bills G."/>
            <person name="Bluhm B."/>
            <person name="Cannon C."/>
            <person name="Castanera R."/>
            <person name="Culley D."/>
            <person name="Daum C."/>
            <person name="Ezra D."/>
            <person name="Gonzalez J."/>
            <person name="Henrissat B."/>
            <person name="Kuo A."/>
            <person name="Liang C."/>
            <person name="Lipzen A."/>
            <person name="Lutzoni F."/>
            <person name="Magnuson J."/>
            <person name="Mondo S."/>
            <person name="Nolan M."/>
            <person name="Ohm R."/>
            <person name="Pangilinan J."/>
            <person name="Park H.-J."/>
            <person name="Ramirez L."/>
            <person name="Alfaro M."/>
            <person name="Sun H."/>
            <person name="Tritt A."/>
            <person name="Yoshinaga Y."/>
            <person name="Zwiers L.-H."/>
            <person name="Turgeon B."/>
            <person name="Goodwin S."/>
            <person name="Spatafora J."/>
            <person name="Crous P."/>
            <person name="Grigoriev I."/>
        </authorList>
    </citation>
    <scope>NUCLEOTIDE SEQUENCE</scope>
    <source>
        <strain evidence="1">ATCC 36951</strain>
    </source>
</reference>
<evidence type="ECO:0000313" key="1">
    <source>
        <dbReference type="EMBL" id="KAF2158351.1"/>
    </source>
</evidence>